<keyword evidence="8" id="KW-1185">Reference proteome</keyword>
<dbReference type="GO" id="GO:0003700">
    <property type="term" value="F:DNA-binding transcription factor activity"/>
    <property type="evidence" value="ECO:0007669"/>
    <property type="project" value="InterPro"/>
</dbReference>
<reference evidence="8" key="1">
    <citation type="journal article" date="2013" name="Nat. Biotechnol.">
        <title>Draft genome sequence of chickpea (Cicer arietinum) provides a resource for trait improvement.</title>
        <authorList>
            <person name="Varshney R.K."/>
            <person name="Song C."/>
            <person name="Saxena R.K."/>
            <person name="Azam S."/>
            <person name="Yu S."/>
            <person name="Sharpe A.G."/>
            <person name="Cannon S."/>
            <person name="Baek J."/>
            <person name="Rosen B.D."/>
            <person name="Tar'an B."/>
            <person name="Millan T."/>
            <person name="Zhang X."/>
            <person name="Ramsay L.D."/>
            <person name="Iwata A."/>
            <person name="Wang Y."/>
            <person name="Nelson W."/>
            <person name="Farmer A.D."/>
            <person name="Gaur P.M."/>
            <person name="Soderlund C."/>
            <person name="Penmetsa R.V."/>
            <person name="Xu C."/>
            <person name="Bharti A.K."/>
            <person name="He W."/>
            <person name="Winter P."/>
            <person name="Zhao S."/>
            <person name="Hane J.K."/>
            <person name="Carrasquilla-Garcia N."/>
            <person name="Condie J.A."/>
            <person name="Upadhyaya H.D."/>
            <person name="Luo M.C."/>
            <person name="Thudi M."/>
            <person name="Gowda C.L."/>
            <person name="Singh N.P."/>
            <person name="Lichtenzveig J."/>
            <person name="Gali K.K."/>
            <person name="Rubio J."/>
            <person name="Nadarajan N."/>
            <person name="Dolezel J."/>
            <person name="Bansal K.C."/>
            <person name="Xu X."/>
            <person name="Edwards D."/>
            <person name="Zhang G."/>
            <person name="Kahl G."/>
            <person name="Gil J."/>
            <person name="Singh K.B."/>
            <person name="Datta S.K."/>
            <person name="Jackson S.A."/>
            <person name="Wang J."/>
            <person name="Cook D.R."/>
        </authorList>
    </citation>
    <scope>NUCLEOTIDE SEQUENCE [LARGE SCALE GENOMIC DNA]</scope>
    <source>
        <strain evidence="8">cv. CDC Frontier</strain>
    </source>
</reference>
<dbReference type="GO" id="GO:0005634">
    <property type="term" value="C:nucleus"/>
    <property type="evidence" value="ECO:0007669"/>
    <property type="project" value="UniProtKB-SubCell"/>
</dbReference>
<dbReference type="Pfam" id="PF10533">
    <property type="entry name" value="Plant_zn_clust"/>
    <property type="match status" value="1"/>
</dbReference>
<dbReference type="PROSITE" id="PS50811">
    <property type="entry name" value="WRKY"/>
    <property type="match status" value="1"/>
</dbReference>
<feature type="domain" description="WRKY" evidence="7">
    <location>
        <begin position="209"/>
        <end position="275"/>
    </location>
</feature>
<evidence type="ECO:0000256" key="2">
    <source>
        <dbReference type="ARBA" id="ARBA00023015"/>
    </source>
</evidence>
<evidence type="ECO:0000313" key="8">
    <source>
        <dbReference type="Proteomes" id="UP000087171"/>
    </source>
</evidence>
<protein>
    <submittedName>
        <fullName evidence="9">Probable WRKY transcription factor 17</fullName>
    </submittedName>
</protein>
<dbReference type="PANTHER" id="PTHR31282">
    <property type="entry name" value="WRKY TRANSCRIPTION FACTOR 21-RELATED"/>
    <property type="match status" value="1"/>
</dbReference>
<gene>
    <name evidence="9" type="primary">LOC101494382</name>
</gene>
<evidence type="ECO:0000313" key="9">
    <source>
        <dbReference type="RefSeq" id="XP_004501235.1"/>
    </source>
</evidence>
<accession>A0A1S2Y8X0</accession>
<name>A0A1S2Y8X0_CICAR</name>
<evidence type="ECO:0000256" key="6">
    <source>
        <dbReference type="SAM" id="MobiDB-lite"/>
    </source>
</evidence>
<proteinExistence type="predicted"/>
<dbReference type="InterPro" id="IPR003657">
    <property type="entry name" value="WRKY_dom"/>
</dbReference>
<dbReference type="FunFam" id="2.20.25.80:FF:000004">
    <property type="entry name" value="WRKY transcription factor 65"/>
    <property type="match status" value="1"/>
</dbReference>
<dbReference type="PaxDb" id="3827-XP_004501235.1"/>
<dbReference type="GO" id="GO:0005516">
    <property type="term" value="F:calmodulin binding"/>
    <property type="evidence" value="ECO:0007669"/>
    <property type="project" value="UniProtKB-ARBA"/>
</dbReference>
<keyword evidence="4" id="KW-0804">Transcription</keyword>
<keyword evidence="5" id="KW-0539">Nucleus</keyword>
<dbReference type="SMART" id="SM00774">
    <property type="entry name" value="WRKY"/>
    <property type="match status" value="1"/>
</dbReference>
<dbReference type="SUPFAM" id="SSF118290">
    <property type="entry name" value="WRKY DNA-binding domain"/>
    <property type="match status" value="1"/>
</dbReference>
<dbReference type="eggNOG" id="ENOG502QR3I">
    <property type="taxonomic scope" value="Eukaryota"/>
</dbReference>
<dbReference type="Proteomes" id="UP000087171">
    <property type="component" value="Chromosome Ca5"/>
</dbReference>
<dbReference type="InterPro" id="IPR044810">
    <property type="entry name" value="WRKY_plant"/>
</dbReference>
<evidence type="ECO:0000256" key="3">
    <source>
        <dbReference type="ARBA" id="ARBA00023125"/>
    </source>
</evidence>
<dbReference type="GO" id="GO:0043565">
    <property type="term" value="F:sequence-specific DNA binding"/>
    <property type="evidence" value="ECO:0007669"/>
    <property type="project" value="InterPro"/>
</dbReference>
<feature type="region of interest" description="Disordered" evidence="6">
    <location>
        <begin position="173"/>
        <end position="193"/>
    </location>
</feature>
<reference evidence="9" key="2">
    <citation type="submission" date="2025-08" db="UniProtKB">
        <authorList>
            <consortium name="RefSeq"/>
        </authorList>
    </citation>
    <scope>IDENTIFICATION</scope>
    <source>
        <tissue evidence="9">Etiolated seedlings</tissue>
    </source>
</reference>
<dbReference type="KEGG" id="cam:101494382"/>
<dbReference type="OrthoDB" id="777189at2759"/>
<dbReference type="RefSeq" id="XP_004501235.1">
    <property type="nucleotide sequence ID" value="XM_004501178.3"/>
</dbReference>
<dbReference type="InterPro" id="IPR018872">
    <property type="entry name" value="Zn-cluster-dom"/>
</dbReference>
<evidence type="ECO:0000256" key="1">
    <source>
        <dbReference type="ARBA" id="ARBA00004123"/>
    </source>
</evidence>
<evidence type="ECO:0000259" key="7">
    <source>
        <dbReference type="PROSITE" id="PS50811"/>
    </source>
</evidence>
<comment type="subcellular location">
    <subcellularLocation>
        <location evidence="1">Nucleus</location>
    </subcellularLocation>
</comment>
<sequence length="297" mass="32722">MTLELIKFPKLNEQKALQEAASEGLKSMQNLVNLLSNQPSHLHSDLTNETVSKFKNLISSINRTGHARFRRAPVPLPPPPPVQFQNPQPQNQTLTLDFTKPNILRYNPNSLNLESTKETFSVSSNSSFVSSAITGDGSVSNGKLGSSLFLTPAVSAGKPPLSSSSLKIRCHDHSDDVSGKRSGSNKCHCTKKRKNRVKRTVRVPAVSSKIADIPPDEYSWRKYGQKPIKGSPYPRGYYKCSTVRGCPARKHVERAIDDPTMLIVTYEGEHRHEIQTAMQENISGTVGLVFESTLGGN</sequence>
<dbReference type="Pfam" id="PF03106">
    <property type="entry name" value="WRKY"/>
    <property type="match status" value="1"/>
</dbReference>
<keyword evidence="2" id="KW-0805">Transcription regulation</keyword>
<evidence type="ECO:0000256" key="5">
    <source>
        <dbReference type="ARBA" id="ARBA00023242"/>
    </source>
</evidence>
<evidence type="ECO:0000256" key="4">
    <source>
        <dbReference type="ARBA" id="ARBA00023163"/>
    </source>
</evidence>
<dbReference type="InterPro" id="IPR036576">
    <property type="entry name" value="WRKY_dom_sf"/>
</dbReference>
<dbReference type="AlphaFoldDB" id="A0A1S2Y8X0"/>
<organism evidence="8 9">
    <name type="scientific">Cicer arietinum</name>
    <name type="common">Chickpea</name>
    <name type="synonym">Garbanzo</name>
    <dbReference type="NCBI Taxonomy" id="3827"/>
    <lineage>
        <taxon>Eukaryota</taxon>
        <taxon>Viridiplantae</taxon>
        <taxon>Streptophyta</taxon>
        <taxon>Embryophyta</taxon>
        <taxon>Tracheophyta</taxon>
        <taxon>Spermatophyta</taxon>
        <taxon>Magnoliopsida</taxon>
        <taxon>eudicotyledons</taxon>
        <taxon>Gunneridae</taxon>
        <taxon>Pentapetalae</taxon>
        <taxon>rosids</taxon>
        <taxon>fabids</taxon>
        <taxon>Fabales</taxon>
        <taxon>Fabaceae</taxon>
        <taxon>Papilionoideae</taxon>
        <taxon>50 kb inversion clade</taxon>
        <taxon>NPAAA clade</taxon>
        <taxon>Hologalegina</taxon>
        <taxon>IRL clade</taxon>
        <taxon>Cicereae</taxon>
        <taxon>Cicer</taxon>
    </lineage>
</organism>
<dbReference type="GeneID" id="101494382"/>
<keyword evidence="3" id="KW-0238">DNA-binding</keyword>
<dbReference type="Gene3D" id="2.20.25.80">
    <property type="entry name" value="WRKY domain"/>
    <property type="match status" value="1"/>
</dbReference>